<reference evidence="3 6" key="2">
    <citation type="submission" date="2021-01" db="EMBL/GenBank/DDBJ databases">
        <title>Genomes of Escherichia coli STEC strains from raw meat-based diets for companion animals.</title>
        <authorList>
            <person name="Stevens M.J.A."/>
            <person name="Stephan R."/>
        </authorList>
    </citation>
    <scope>NUCLEOTIDE SEQUENCE</scope>
    <source>
        <strain evidence="3">ATC7-7</strain>
        <strain evidence="4 6">LSC1-58</strain>
    </source>
</reference>
<comment type="caution">
    <text evidence="2">The sequence shown here is derived from an EMBL/GenBank/DDBJ whole genome shotgun (WGS) entry which is preliminary data.</text>
</comment>
<reference evidence="2 5" key="1">
    <citation type="submission" date="2020-02" db="EMBL/GenBank/DDBJ databases">
        <authorList>
            <person name="Ashton P.M."/>
            <person name="Dallman T."/>
            <person name="Nair S."/>
            <person name="De Pinna E."/>
            <person name="Peters T."/>
            <person name="Grant K."/>
        </authorList>
    </citation>
    <scope>NUCLEOTIDE SEQUENCE [LARGE SCALE GENOMIC DNA]</scope>
    <source>
        <strain evidence="2 5">188143</strain>
    </source>
</reference>
<evidence type="ECO:0000313" key="4">
    <source>
        <dbReference type="EMBL" id="MBL6237487.1"/>
    </source>
</evidence>
<keyword evidence="1" id="KW-0472">Membrane</keyword>
<evidence type="ECO:0000313" key="3">
    <source>
        <dbReference type="EMBL" id="MBL6206732.1"/>
    </source>
</evidence>
<evidence type="ECO:0000256" key="1">
    <source>
        <dbReference type="SAM" id="Phobius"/>
    </source>
</evidence>
<proteinExistence type="predicted"/>
<dbReference type="EMBL" id="JAETYU010000075">
    <property type="protein sequence ID" value="MBL6206732.1"/>
    <property type="molecule type" value="Genomic_DNA"/>
</dbReference>
<gene>
    <name evidence="2" type="ORF">BRV02_005129</name>
    <name evidence="4" type="ORF">JNA65_27045</name>
    <name evidence="3" type="ORF">JNA68_26740</name>
</gene>
<dbReference type="AlphaFoldDB" id="A0AAN3H603"/>
<feature type="transmembrane region" description="Helical" evidence="1">
    <location>
        <begin position="40"/>
        <end position="62"/>
    </location>
</feature>
<evidence type="ECO:0000313" key="5">
    <source>
        <dbReference type="Proteomes" id="UP000534332"/>
    </source>
</evidence>
<accession>A0AAN3H603</accession>
<keyword evidence="1" id="KW-0812">Transmembrane</keyword>
<sequence length="65" mass="7226">MMTSLLPLCKRHLNGAFVVFIKRSPPLAGFFMPEKRHRALNALVVANTGLFSLLAFLTRVIGVSR</sequence>
<dbReference type="Proteomes" id="UP000534332">
    <property type="component" value="Unassembled WGS sequence"/>
</dbReference>
<evidence type="ECO:0000313" key="6">
    <source>
        <dbReference type="Proteomes" id="UP000615017"/>
    </source>
</evidence>
<dbReference type="EMBL" id="JAETYZ010000106">
    <property type="protein sequence ID" value="MBL6237487.1"/>
    <property type="molecule type" value="Genomic_DNA"/>
</dbReference>
<protein>
    <submittedName>
        <fullName evidence="2">Uncharacterized protein</fullName>
    </submittedName>
</protein>
<dbReference type="RefSeq" id="WP_134790173.1">
    <property type="nucleotide sequence ID" value="NZ_AP027197.1"/>
</dbReference>
<dbReference type="EMBL" id="AASSGK010000095">
    <property type="protein sequence ID" value="EFG2163934.1"/>
    <property type="molecule type" value="Genomic_DNA"/>
</dbReference>
<organism evidence="2 5">
    <name type="scientific">Escherichia coli</name>
    <dbReference type="NCBI Taxonomy" id="562"/>
    <lineage>
        <taxon>Bacteria</taxon>
        <taxon>Pseudomonadati</taxon>
        <taxon>Pseudomonadota</taxon>
        <taxon>Gammaproteobacteria</taxon>
        <taxon>Enterobacterales</taxon>
        <taxon>Enterobacteriaceae</taxon>
        <taxon>Escherichia</taxon>
    </lineage>
</organism>
<evidence type="ECO:0000313" key="2">
    <source>
        <dbReference type="EMBL" id="EFG2163934.1"/>
    </source>
</evidence>
<dbReference type="Proteomes" id="UP000655659">
    <property type="component" value="Unassembled WGS sequence"/>
</dbReference>
<name>A0AAN3H603_ECOLX</name>
<dbReference type="Proteomes" id="UP000615017">
    <property type="component" value="Unassembled WGS sequence"/>
</dbReference>
<keyword evidence="1" id="KW-1133">Transmembrane helix</keyword>